<accession>A0A7X5Y376</accession>
<evidence type="ECO:0000259" key="3">
    <source>
        <dbReference type="Pfam" id="PF14339"/>
    </source>
</evidence>
<dbReference type="InterPro" id="IPR013424">
    <property type="entry name" value="Ice-binding_C"/>
</dbReference>
<keyword evidence="1" id="KW-0732">Signal</keyword>
<dbReference type="NCBIfam" id="TIGR02595">
    <property type="entry name" value="PEP_CTERM"/>
    <property type="match status" value="1"/>
</dbReference>
<comment type="caution">
    <text evidence="4">The sequence shown here is derived from an EMBL/GenBank/DDBJ whole genome shotgun (WGS) entry which is preliminary data.</text>
</comment>
<feature type="domain" description="Ice-binding protein C-terminal" evidence="2">
    <location>
        <begin position="264"/>
        <end position="288"/>
    </location>
</feature>
<evidence type="ECO:0000259" key="2">
    <source>
        <dbReference type="Pfam" id="PF07589"/>
    </source>
</evidence>
<feature type="chain" id="PRO_5030998441" description="DUF4394 domain-containing protein" evidence="1">
    <location>
        <begin position="23"/>
        <end position="299"/>
    </location>
</feature>
<dbReference type="InterPro" id="IPR025507">
    <property type="entry name" value="DUF4394"/>
</dbReference>
<reference evidence="4 5" key="1">
    <citation type="submission" date="2020-03" db="EMBL/GenBank/DDBJ databases">
        <title>Genomic Encyclopedia of Type Strains, Phase IV (KMG-IV): sequencing the most valuable type-strain genomes for metagenomic binning, comparative biology and taxonomic classification.</title>
        <authorList>
            <person name="Goeker M."/>
        </authorList>
    </citation>
    <scope>NUCLEOTIDE SEQUENCE [LARGE SCALE GENOMIC DNA]</scope>
    <source>
        <strain evidence="4 5">DSM 16846</strain>
    </source>
</reference>
<dbReference type="AlphaFoldDB" id="A0A7X5Y376"/>
<dbReference type="Proteomes" id="UP000558192">
    <property type="component" value="Unassembled WGS sequence"/>
</dbReference>
<dbReference type="RefSeq" id="WP_168070570.1">
    <property type="nucleotide sequence ID" value="NZ_JAATJC010000001.1"/>
</dbReference>
<keyword evidence="5" id="KW-1185">Reference proteome</keyword>
<feature type="domain" description="DUF4394" evidence="3">
    <location>
        <begin position="34"/>
        <end position="259"/>
    </location>
</feature>
<evidence type="ECO:0000313" key="4">
    <source>
        <dbReference type="EMBL" id="NJC04348.1"/>
    </source>
</evidence>
<gene>
    <name evidence="4" type="ORF">GGQ97_000141</name>
</gene>
<dbReference type="EMBL" id="JAATJC010000001">
    <property type="protein sequence ID" value="NJC04348.1"/>
    <property type="molecule type" value="Genomic_DNA"/>
</dbReference>
<dbReference type="SUPFAM" id="SSF50969">
    <property type="entry name" value="YVTN repeat-like/Quinoprotein amine dehydrogenase"/>
    <property type="match status" value="1"/>
</dbReference>
<dbReference type="Pfam" id="PF14339">
    <property type="entry name" value="DUF4394"/>
    <property type="match status" value="1"/>
</dbReference>
<dbReference type="InterPro" id="IPR011044">
    <property type="entry name" value="Quino_amine_DH_bsu"/>
</dbReference>
<name>A0A7X5Y376_9SPHN</name>
<evidence type="ECO:0000313" key="5">
    <source>
        <dbReference type="Proteomes" id="UP000558192"/>
    </source>
</evidence>
<sequence length="299" mass="30222">MRNACAASLLIAASLAAAPASAETVVGLTGAGTIVTFDSATPGTITSTSTITGLGTGVSLRGIDYRPNDGQLYALGTNGNLYRLTASGGTYTATNLGALTTAPDGSSFGFDFNPTVDRIRVTSDTNQNLRVNQTVTPPAVTVDGVLTLNGTSNIDLIGAAYTNSVFGATTTTLYGLDAFTDALVRSTNANAGTYVNTNLNGGLFGPLGVSFSTADLLGFDISGATGAGFFNLNDGFYSVDFNTGAATRIGTIGAGSLIGISVAPVPEPGTWAMMLLGFAVVGASLRRRRSATARLALQA</sequence>
<protein>
    <recommendedName>
        <fullName evidence="6">DUF4394 domain-containing protein</fullName>
    </recommendedName>
</protein>
<organism evidence="4 5">
    <name type="scientific">Sphingomonas kaistensis</name>
    <dbReference type="NCBI Taxonomy" id="298708"/>
    <lineage>
        <taxon>Bacteria</taxon>
        <taxon>Pseudomonadati</taxon>
        <taxon>Pseudomonadota</taxon>
        <taxon>Alphaproteobacteria</taxon>
        <taxon>Sphingomonadales</taxon>
        <taxon>Sphingomonadaceae</taxon>
        <taxon>Sphingomonas</taxon>
    </lineage>
</organism>
<dbReference type="Pfam" id="PF07589">
    <property type="entry name" value="PEP-CTERM"/>
    <property type="match status" value="1"/>
</dbReference>
<proteinExistence type="predicted"/>
<evidence type="ECO:0008006" key="6">
    <source>
        <dbReference type="Google" id="ProtNLM"/>
    </source>
</evidence>
<dbReference type="NCBIfam" id="NF035944">
    <property type="entry name" value="PEPxxWA-CTERM"/>
    <property type="match status" value="1"/>
</dbReference>
<evidence type="ECO:0000256" key="1">
    <source>
        <dbReference type="SAM" id="SignalP"/>
    </source>
</evidence>
<feature type="signal peptide" evidence="1">
    <location>
        <begin position="1"/>
        <end position="22"/>
    </location>
</feature>